<comment type="caution">
    <text evidence="3">The sequence shown here is derived from an EMBL/GenBank/DDBJ whole genome shotgun (WGS) entry which is preliminary data.</text>
</comment>
<sequence length="134" mass="14462">MLSVHEGGDFQVQGVIVDSSEVLSATQADDTASSGDSDGTTSLDDADRHGSISPLEERQAERGHAGLHDDEWHYAHARRRAATAGFCLLCCLVFLSSAAVTCLVVLLMRNDQRISALFSRLIDAALELRLGNYD</sequence>
<proteinExistence type="predicted"/>
<evidence type="ECO:0000313" key="4">
    <source>
        <dbReference type="Proteomes" id="UP001321473"/>
    </source>
</evidence>
<feature type="transmembrane region" description="Helical" evidence="2">
    <location>
        <begin position="86"/>
        <end position="108"/>
    </location>
</feature>
<evidence type="ECO:0000313" key="3">
    <source>
        <dbReference type="EMBL" id="KAK8763678.1"/>
    </source>
</evidence>
<feature type="compositionally biased region" description="Low complexity" evidence="1">
    <location>
        <begin position="26"/>
        <end position="43"/>
    </location>
</feature>
<dbReference type="Proteomes" id="UP001321473">
    <property type="component" value="Unassembled WGS sequence"/>
</dbReference>
<dbReference type="AlphaFoldDB" id="A0AAQ4DMI8"/>
<keyword evidence="2" id="KW-1133">Transmembrane helix</keyword>
<accession>A0AAQ4DMI8</accession>
<keyword evidence="2" id="KW-0812">Transmembrane</keyword>
<gene>
    <name evidence="3" type="ORF">V5799_033712</name>
</gene>
<name>A0AAQ4DMI8_AMBAM</name>
<evidence type="ECO:0000256" key="1">
    <source>
        <dbReference type="SAM" id="MobiDB-lite"/>
    </source>
</evidence>
<protein>
    <submittedName>
        <fullName evidence="3">Uncharacterized protein</fullName>
    </submittedName>
</protein>
<keyword evidence="4" id="KW-1185">Reference proteome</keyword>
<organism evidence="3 4">
    <name type="scientific">Amblyomma americanum</name>
    <name type="common">Lone star tick</name>
    <dbReference type="NCBI Taxonomy" id="6943"/>
    <lineage>
        <taxon>Eukaryota</taxon>
        <taxon>Metazoa</taxon>
        <taxon>Ecdysozoa</taxon>
        <taxon>Arthropoda</taxon>
        <taxon>Chelicerata</taxon>
        <taxon>Arachnida</taxon>
        <taxon>Acari</taxon>
        <taxon>Parasitiformes</taxon>
        <taxon>Ixodida</taxon>
        <taxon>Ixodoidea</taxon>
        <taxon>Ixodidae</taxon>
        <taxon>Amblyomminae</taxon>
        <taxon>Amblyomma</taxon>
    </lineage>
</organism>
<reference evidence="3 4" key="1">
    <citation type="journal article" date="2023" name="Arcadia Sci">
        <title>De novo assembly of a long-read Amblyomma americanum tick genome.</title>
        <authorList>
            <person name="Chou S."/>
            <person name="Poskanzer K.E."/>
            <person name="Rollins M."/>
            <person name="Thuy-Boun P.S."/>
        </authorList>
    </citation>
    <scope>NUCLEOTIDE SEQUENCE [LARGE SCALE GENOMIC DNA]</scope>
    <source>
        <strain evidence="3">F_SG_1</strain>
        <tissue evidence="3">Salivary glands</tissue>
    </source>
</reference>
<keyword evidence="2" id="KW-0472">Membrane</keyword>
<feature type="region of interest" description="Disordered" evidence="1">
    <location>
        <begin position="26"/>
        <end position="63"/>
    </location>
</feature>
<dbReference type="EMBL" id="JARKHS020029082">
    <property type="protein sequence ID" value="KAK8763678.1"/>
    <property type="molecule type" value="Genomic_DNA"/>
</dbReference>
<evidence type="ECO:0000256" key="2">
    <source>
        <dbReference type="SAM" id="Phobius"/>
    </source>
</evidence>
<feature type="compositionally biased region" description="Basic and acidic residues" evidence="1">
    <location>
        <begin position="45"/>
        <end position="63"/>
    </location>
</feature>